<evidence type="ECO:0000313" key="1">
    <source>
        <dbReference type="EMBL" id="KAK7578281.1"/>
    </source>
</evidence>
<dbReference type="EMBL" id="JBBCAQ010000035">
    <property type="protein sequence ID" value="KAK7578281.1"/>
    <property type="molecule type" value="Genomic_DNA"/>
</dbReference>
<evidence type="ECO:0000313" key="2">
    <source>
        <dbReference type="Proteomes" id="UP001367676"/>
    </source>
</evidence>
<dbReference type="AlphaFoldDB" id="A0AAN9TAP8"/>
<organism evidence="1 2">
    <name type="scientific">Parthenolecanium corni</name>
    <dbReference type="NCBI Taxonomy" id="536013"/>
    <lineage>
        <taxon>Eukaryota</taxon>
        <taxon>Metazoa</taxon>
        <taxon>Ecdysozoa</taxon>
        <taxon>Arthropoda</taxon>
        <taxon>Hexapoda</taxon>
        <taxon>Insecta</taxon>
        <taxon>Pterygota</taxon>
        <taxon>Neoptera</taxon>
        <taxon>Paraneoptera</taxon>
        <taxon>Hemiptera</taxon>
        <taxon>Sternorrhyncha</taxon>
        <taxon>Coccoidea</taxon>
        <taxon>Coccidae</taxon>
        <taxon>Parthenolecanium</taxon>
    </lineage>
</organism>
<protein>
    <submittedName>
        <fullName evidence="1">Uncharacterized protein</fullName>
    </submittedName>
</protein>
<proteinExistence type="predicted"/>
<dbReference type="Proteomes" id="UP001367676">
    <property type="component" value="Unassembled WGS sequence"/>
</dbReference>
<keyword evidence="2" id="KW-1185">Reference proteome</keyword>
<name>A0AAN9TAP8_9HEMI</name>
<sequence length="71" mass="7863">MLAVHGIHPCPMSNNDVRRVASRRTSILAYGPWGRDVALRKARVSVENESSPDSQLQAAQFADLSDYSIYS</sequence>
<reference evidence="1 2" key="1">
    <citation type="submission" date="2024-03" db="EMBL/GenBank/DDBJ databases">
        <title>Adaptation during the transition from Ophiocordyceps entomopathogen to insect associate is accompanied by gene loss and intensified selection.</title>
        <authorList>
            <person name="Ward C.M."/>
            <person name="Onetto C.A."/>
            <person name="Borneman A.R."/>
        </authorList>
    </citation>
    <scope>NUCLEOTIDE SEQUENCE [LARGE SCALE GENOMIC DNA]</scope>
    <source>
        <strain evidence="1">AWRI1</strain>
        <tissue evidence="1">Single Adult Female</tissue>
    </source>
</reference>
<comment type="caution">
    <text evidence="1">The sequence shown here is derived from an EMBL/GenBank/DDBJ whole genome shotgun (WGS) entry which is preliminary data.</text>
</comment>
<gene>
    <name evidence="1" type="ORF">V9T40_010486</name>
</gene>
<accession>A0AAN9TAP8</accession>